<dbReference type="InterPro" id="IPR002772">
    <property type="entry name" value="Glyco_hydro_3_C"/>
</dbReference>
<dbReference type="PRINTS" id="PR00133">
    <property type="entry name" value="GLHYDRLASE3"/>
</dbReference>
<dbReference type="Pfam" id="PF00933">
    <property type="entry name" value="Glyco_hydro_3"/>
    <property type="match status" value="2"/>
</dbReference>
<feature type="chain" id="PRO_5041674580" description="Fibronectin type III-like domain-containing protein" evidence="4">
    <location>
        <begin position="23"/>
        <end position="1425"/>
    </location>
</feature>
<dbReference type="PANTHER" id="PTHR42721:SF42">
    <property type="entry name" value="FIBRONECTIN TYPE III-LIKE DOMAIN-CONTAINING PROTEIN"/>
    <property type="match status" value="1"/>
</dbReference>
<name>A0AA89C736_PINIB</name>
<feature type="domain" description="Fibronectin type III-like" evidence="5">
    <location>
        <begin position="1335"/>
        <end position="1402"/>
    </location>
</feature>
<dbReference type="EMBL" id="VSWD01000007">
    <property type="protein sequence ID" value="KAK3097560.1"/>
    <property type="molecule type" value="Genomic_DNA"/>
</dbReference>
<sequence>MVYKGVCLFVVVIVLLTNHSSSQSYPFQNYKLPWEVRVDDLVKRLTLYELSEQMSKGGAGPAGGPSPGIDRLGISPYQWNTECLRGDAMAGNATSFPQALGLAASFSREIISSVAEAGAVEMRAKHNDYVSHGNYGDHTGLSCFAPVINIFRHPLWGRNQETYGEDPFLTGEISVGFVKGLQGNHPRYARATSTCKHFDAYGGPENIPTNRKEFDARVSDRDLYLTFLPAFKTCIQKGGTYAICCSYNRINGIPACSHKRFLTDILRTQWNFTGYVVSDWNALEYAITWHKYFNNTLDAAVVSINAGMNLELADIGGADRVYSRIVDAVNAGRVKESFLRELVKPLFYTRMRLGEFDPYNMNPYRKINMSVIQCPEHQKLAVKAAHKSIVLLKRPDQNRVPIDPENVKRIAVIGPMANNTGQLFGDYSPDADVHFVKTPLMGLSELGLPVNYAAVCLDGNACNNYSADDMKTALLGADKVIVCLGTGNQFETEGKDRTTMELPGKQLQLLKDLVYTYTNITIVLVLFNAGPVNMTWADGIPIITHIYEVFFPAQGIGEALKLVLTNKDGANPAGRLPFTWPSTEDQIPKMTDYSMKGRSYRYFSGTPLYPFGYGLSYSEFEYSQLKYNPTIKAGESLNVSVMIYNKGPYDGDEVVQLYIAWLDTKEEMPKIQLAGFDRVSIPVKKDGTGDTDRQFYTFIILVTTGCKSMADFPFRNTSLPWETRVNDLVNRLSMEEIMVQLSRGGSGPKASPAPAIKRLGIGPYSWDTECLRGDVAAGNATSFPQALGLAASFSTDVICNVAQATAVEVRAKFNDYVRHGKYGDHKGISCFSPVINIMRHPLWGRNQETYGEDPYLSGILAKNFVQCLQGSNPRYILASAGCKHFDVHGGPENIPVSRFSFDAKVSERDWRLTFQPAFKKCVQAGTASLMCSYNRINGVPACGNKRLLTDILRKEWGFKGYVISDQEAVENIMTYHHYTNNSIDTVALCINAGMNLELSTNEIKPVFFSMLDAIKAGKLSNQSIIDAIKPLFYTRMRLGEFDPPGDNPYNFLDLSFIQSPRHRNISLEAAMKSFVLLKNNGILPLSGKFNHIAVIGPMADNKEQLFGSYAPDLMPSFTTSPLQGLSKLSKFVNFTSGCQDNRCTNYSSTKIKEAVEGAEVIFVCLGTGQELESEDNDRSNMELPGQQLQLLQDAVKFAGKSPVILLLFNAGPLNISWADRCNQVVAILECFLPAQETGEALWRVLTGNSSVANPAARLPFTWPLSKDQIPSMTDYSMTGRTYRYFDGDPLYSFGYGLSYTTFHYNNAWLAPTIQAGDDLEVRVEISNTGKRDGDEVIQIYLKWLDTKEKMPNIQLVAFKRVTLKAGAVGNWSITIEPESMKVWSEDSGFIIEEVRCTISDSFFTHTSLRRQHDQLSEKSPVEIKF</sequence>
<dbReference type="InterPro" id="IPR044993">
    <property type="entry name" value="BXL"/>
</dbReference>
<dbReference type="GO" id="GO:0031222">
    <property type="term" value="P:arabinan catabolic process"/>
    <property type="evidence" value="ECO:0007669"/>
    <property type="project" value="TreeGrafter"/>
</dbReference>
<dbReference type="InterPro" id="IPR036962">
    <property type="entry name" value="Glyco_hydro_3_N_sf"/>
</dbReference>
<comment type="caution">
    <text evidence="6">The sequence shown here is derived from an EMBL/GenBank/DDBJ whole genome shotgun (WGS) entry which is preliminary data.</text>
</comment>
<evidence type="ECO:0000256" key="4">
    <source>
        <dbReference type="SAM" id="SignalP"/>
    </source>
</evidence>
<dbReference type="SMART" id="SM01217">
    <property type="entry name" value="Fn3_like"/>
    <property type="match status" value="1"/>
</dbReference>
<dbReference type="Gene3D" id="3.20.20.300">
    <property type="entry name" value="Glycoside hydrolase, family 3, N-terminal domain"/>
    <property type="match status" value="2"/>
</dbReference>
<dbReference type="Gene3D" id="3.40.50.1700">
    <property type="entry name" value="Glycoside hydrolase family 3 C-terminal domain"/>
    <property type="match status" value="2"/>
</dbReference>
<evidence type="ECO:0000259" key="5">
    <source>
        <dbReference type="SMART" id="SM01217"/>
    </source>
</evidence>
<feature type="signal peptide" evidence="4">
    <location>
        <begin position="1"/>
        <end position="22"/>
    </location>
</feature>
<dbReference type="Proteomes" id="UP001186944">
    <property type="component" value="Unassembled WGS sequence"/>
</dbReference>
<evidence type="ECO:0000313" key="6">
    <source>
        <dbReference type="EMBL" id="KAK3097560.1"/>
    </source>
</evidence>
<proteinExistence type="predicted"/>
<dbReference type="InterPro" id="IPR001764">
    <property type="entry name" value="Glyco_hydro_3_N"/>
</dbReference>
<dbReference type="InterPro" id="IPR017853">
    <property type="entry name" value="GH"/>
</dbReference>
<dbReference type="GO" id="GO:0009044">
    <property type="term" value="F:xylan 1,4-beta-xylosidase activity"/>
    <property type="evidence" value="ECO:0007669"/>
    <property type="project" value="InterPro"/>
</dbReference>
<dbReference type="GO" id="GO:0046556">
    <property type="term" value="F:alpha-L-arabinofuranosidase activity"/>
    <property type="evidence" value="ECO:0007669"/>
    <property type="project" value="TreeGrafter"/>
</dbReference>
<keyword evidence="3" id="KW-0326">Glycosidase</keyword>
<dbReference type="SUPFAM" id="SSF51445">
    <property type="entry name" value="(Trans)glycosidases"/>
    <property type="match status" value="2"/>
</dbReference>
<keyword evidence="1 4" id="KW-0732">Signal</keyword>
<keyword evidence="7" id="KW-1185">Reference proteome</keyword>
<dbReference type="SUPFAM" id="SSF52279">
    <property type="entry name" value="Beta-D-glucan exohydrolase, C-terminal domain"/>
    <property type="match status" value="2"/>
</dbReference>
<evidence type="ECO:0000256" key="2">
    <source>
        <dbReference type="ARBA" id="ARBA00022801"/>
    </source>
</evidence>
<protein>
    <recommendedName>
        <fullName evidence="5">Fibronectin type III-like domain-containing protein</fullName>
    </recommendedName>
</protein>
<dbReference type="InterPro" id="IPR013783">
    <property type="entry name" value="Ig-like_fold"/>
</dbReference>
<dbReference type="Pfam" id="PF01915">
    <property type="entry name" value="Glyco_hydro_3_C"/>
    <property type="match status" value="2"/>
</dbReference>
<dbReference type="InterPro" id="IPR036881">
    <property type="entry name" value="Glyco_hydro_3_C_sf"/>
</dbReference>
<accession>A0AA89C736</accession>
<evidence type="ECO:0000256" key="1">
    <source>
        <dbReference type="ARBA" id="ARBA00022729"/>
    </source>
</evidence>
<evidence type="ECO:0000256" key="3">
    <source>
        <dbReference type="ARBA" id="ARBA00023295"/>
    </source>
</evidence>
<dbReference type="InterPro" id="IPR026891">
    <property type="entry name" value="Fn3-like"/>
</dbReference>
<dbReference type="GO" id="GO:0045493">
    <property type="term" value="P:xylan catabolic process"/>
    <property type="evidence" value="ECO:0007669"/>
    <property type="project" value="InterPro"/>
</dbReference>
<dbReference type="Gene3D" id="2.60.40.10">
    <property type="entry name" value="Immunoglobulins"/>
    <property type="match status" value="2"/>
</dbReference>
<evidence type="ECO:0000313" key="7">
    <source>
        <dbReference type="Proteomes" id="UP001186944"/>
    </source>
</evidence>
<gene>
    <name evidence="6" type="ORF">FSP39_010802</name>
</gene>
<organism evidence="6 7">
    <name type="scientific">Pinctada imbricata</name>
    <name type="common">Atlantic pearl-oyster</name>
    <name type="synonym">Pinctada martensii</name>
    <dbReference type="NCBI Taxonomy" id="66713"/>
    <lineage>
        <taxon>Eukaryota</taxon>
        <taxon>Metazoa</taxon>
        <taxon>Spiralia</taxon>
        <taxon>Lophotrochozoa</taxon>
        <taxon>Mollusca</taxon>
        <taxon>Bivalvia</taxon>
        <taxon>Autobranchia</taxon>
        <taxon>Pteriomorphia</taxon>
        <taxon>Pterioida</taxon>
        <taxon>Pterioidea</taxon>
        <taxon>Pteriidae</taxon>
        <taxon>Pinctada</taxon>
    </lineage>
</organism>
<dbReference type="Pfam" id="PF14310">
    <property type="entry name" value="Fn3-like"/>
    <property type="match status" value="1"/>
</dbReference>
<reference evidence="6" key="1">
    <citation type="submission" date="2019-08" db="EMBL/GenBank/DDBJ databases">
        <title>The improved chromosome-level genome for the pearl oyster Pinctada fucata martensii using PacBio sequencing and Hi-C.</title>
        <authorList>
            <person name="Zheng Z."/>
        </authorList>
    </citation>
    <scope>NUCLEOTIDE SEQUENCE</scope>
    <source>
        <strain evidence="6">ZZ-2019</strain>
        <tissue evidence="6">Adductor muscle</tissue>
    </source>
</reference>
<keyword evidence="2" id="KW-0378">Hydrolase</keyword>
<dbReference type="PANTHER" id="PTHR42721">
    <property type="entry name" value="SUGAR HYDROLASE-RELATED"/>
    <property type="match status" value="1"/>
</dbReference>